<dbReference type="AlphaFoldDB" id="A0A7W8QMD9"/>
<dbReference type="RefSeq" id="WP_184392032.1">
    <property type="nucleotide sequence ID" value="NZ_BAAAJD010000043.1"/>
</dbReference>
<keyword evidence="2 5" id="KW-0812">Transmembrane</keyword>
<dbReference type="InterPro" id="IPR003339">
    <property type="entry name" value="ABC/ECF_trnsptr_transmembrane"/>
</dbReference>
<comment type="caution">
    <text evidence="6">The sequence shown here is derived from an EMBL/GenBank/DDBJ whole genome shotgun (WGS) entry which is preliminary data.</text>
</comment>
<comment type="subcellular location">
    <subcellularLocation>
        <location evidence="1">Membrane</location>
        <topology evidence="1">Multi-pass membrane protein</topology>
    </subcellularLocation>
</comment>
<feature type="transmembrane region" description="Helical" evidence="5">
    <location>
        <begin position="65"/>
        <end position="83"/>
    </location>
</feature>
<feature type="transmembrane region" description="Helical" evidence="5">
    <location>
        <begin position="89"/>
        <end position="109"/>
    </location>
</feature>
<dbReference type="Proteomes" id="UP000572635">
    <property type="component" value="Unassembled WGS sequence"/>
</dbReference>
<evidence type="ECO:0000256" key="5">
    <source>
        <dbReference type="SAM" id="Phobius"/>
    </source>
</evidence>
<organism evidence="6 7">
    <name type="scientific">Nocardiopsis composta</name>
    <dbReference type="NCBI Taxonomy" id="157465"/>
    <lineage>
        <taxon>Bacteria</taxon>
        <taxon>Bacillati</taxon>
        <taxon>Actinomycetota</taxon>
        <taxon>Actinomycetes</taxon>
        <taxon>Streptosporangiales</taxon>
        <taxon>Nocardiopsidaceae</taxon>
        <taxon>Nocardiopsis</taxon>
    </lineage>
</organism>
<dbReference type="Pfam" id="PF02361">
    <property type="entry name" value="CbiQ"/>
    <property type="match status" value="1"/>
</dbReference>
<sequence>MNVLGLYVPGGSVLHRAPAGPKLLVLLVAVTAVVAVRDPRAGLAASLAALALYPLSGLGLRRALGLLRPLLPFLALIGLFQLLAGDGWAALRVCLLMTSAVLLAGLVTLTTRVAEMLALFERLARPLGRLGANPRRIALVLALTVRSVPLVADSWRASREAYLARGLRGRPHLLVVPVIVGMIRSAEAMGEAMTARGID</sequence>
<accession>A0A7W8QMD9</accession>
<gene>
    <name evidence="6" type="ORF">HDA36_002552</name>
</gene>
<protein>
    <submittedName>
        <fullName evidence="6">Biotin transport system permease protein</fullName>
    </submittedName>
</protein>
<dbReference type="PANTHER" id="PTHR33514">
    <property type="entry name" value="PROTEIN ABCI12, CHLOROPLASTIC"/>
    <property type="match status" value="1"/>
</dbReference>
<dbReference type="EMBL" id="JACHDB010000001">
    <property type="protein sequence ID" value="MBB5432468.1"/>
    <property type="molecule type" value="Genomic_DNA"/>
</dbReference>
<evidence type="ECO:0000256" key="1">
    <source>
        <dbReference type="ARBA" id="ARBA00004141"/>
    </source>
</evidence>
<name>A0A7W8QMD9_9ACTN</name>
<evidence type="ECO:0000256" key="4">
    <source>
        <dbReference type="ARBA" id="ARBA00023136"/>
    </source>
</evidence>
<dbReference type="PANTHER" id="PTHR33514:SF13">
    <property type="entry name" value="PROTEIN ABCI12, CHLOROPLASTIC"/>
    <property type="match status" value="1"/>
</dbReference>
<keyword evidence="4 5" id="KW-0472">Membrane</keyword>
<keyword evidence="7" id="KW-1185">Reference proteome</keyword>
<feature type="transmembrane region" description="Helical" evidence="5">
    <location>
        <begin position="23"/>
        <end position="53"/>
    </location>
</feature>
<dbReference type="GO" id="GO:0005886">
    <property type="term" value="C:plasma membrane"/>
    <property type="evidence" value="ECO:0007669"/>
    <property type="project" value="UniProtKB-ARBA"/>
</dbReference>
<evidence type="ECO:0000256" key="3">
    <source>
        <dbReference type="ARBA" id="ARBA00022989"/>
    </source>
</evidence>
<reference evidence="6 7" key="1">
    <citation type="submission" date="2020-08" db="EMBL/GenBank/DDBJ databases">
        <title>Sequencing the genomes of 1000 actinobacteria strains.</title>
        <authorList>
            <person name="Klenk H.-P."/>
        </authorList>
    </citation>
    <scope>NUCLEOTIDE SEQUENCE [LARGE SCALE GENOMIC DNA]</scope>
    <source>
        <strain evidence="6 7">DSM 44551</strain>
    </source>
</reference>
<proteinExistence type="predicted"/>
<evidence type="ECO:0000313" key="6">
    <source>
        <dbReference type="EMBL" id="MBB5432468.1"/>
    </source>
</evidence>
<evidence type="ECO:0000256" key="2">
    <source>
        <dbReference type="ARBA" id="ARBA00022692"/>
    </source>
</evidence>
<keyword evidence="3 5" id="KW-1133">Transmembrane helix</keyword>
<evidence type="ECO:0000313" key="7">
    <source>
        <dbReference type="Proteomes" id="UP000572635"/>
    </source>
</evidence>